<protein>
    <submittedName>
        <fullName evidence="2">Uncharacterized protein</fullName>
    </submittedName>
</protein>
<proteinExistence type="predicted"/>
<sequence>EDERASFRINETLNEAAAHRLLAAMESGYTDGRIPGEGTVEEYLESLPRPSSRTCMELYLRSCEDGQEAYEKFEEKIPPEKSKPPHTLTIREGS</sequence>
<evidence type="ECO:0000256" key="1">
    <source>
        <dbReference type="SAM" id="MobiDB-lite"/>
    </source>
</evidence>
<feature type="region of interest" description="Disordered" evidence="1">
    <location>
        <begin position="74"/>
        <end position="94"/>
    </location>
</feature>
<evidence type="ECO:0000313" key="2">
    <source>
        <dbReference type="EMBL" id="HJB28336.1"/>
    </source>
</evidence>
<reference evidence="2" key="1">
    <citation type="journal article" date="2021" name="PeerJ">
        <title>Extensive microbial diversity within the chicken gut microbiome revealed by metagenomics and culture.</title>
        <authorList>
            <person name="Gilroy R."/>
            <person name="Ravi A."/>
            <person name="Getino M."/>
            <person name="Pursley I."/>
            <person name="Horton D.L."/>
            <person name="Alikhan N.F."/>
            <person name="Baker D."/>
            <person name="Gharbi K."/>
            <person name="Hall N."/>
            <person name="Watson M."/>
            <person name="Adriaenssens E.M."/>
            <person name="Foster-Nyarko E."/>
            <person name="Jarju S."/>
            <person name="Secka A."/>
            <person name="Antonio M."/>
            <person name="Oren A."/>
            <person name="Chaudhuri R.R."/>
            <person name="La Ragione R."/>
            <person name="Hildebrand F."/>
            <person name="Pallen M.J."/>
        </authorList>
    </citation>
    <scope>NUCLEOTIDE SEQUENCE</scope>
    <source>
        <strain evidence="2">ChiSjej1B19-5720</strain>
    </source>
</reference>
<reference evidence="2" key="2">
    <citation type="submission" date="2021-04" db="EMBL/GenBank/DDBJ databases">
        <authorList>
            <person name="Gilroy R."/>
        </authorList>
    </citation>
    <scope>NUCLEOTIDE SEQUENCE</scope>
    <source>
        <strain evidence="2">ChiSjej1B19-5720</strain>
    </source>
</reference>
<organism evidence="2 3">
    <name type="scientific">Candidatus Blautia faecavium</name>
    <dbReference type="NCBI Taxonomy" id="2838487"/>
    <lineage>
        <taxon>Bacteria</taxon>
        <taxon>Bacillati</taxon>
        <taxon>Bacillota</taxon>
        <taxon>Clostridia</taxon>
        <taxon>Lachnospirales</taxon>
        <taxon>Lachnospiraceae</taxon>
        <taxon>Blautia</taxon>
    </lineage>
</organism>
<feature type="non-terminal residue" evidence="2">
    <location>
        <position position="1"/>
    </location>
</feature>
<evidence type="ECO:0000313" key="3">
    <source>
        <dbReference type="Proteomes" id="UP000823842"/>
    </source>
</evidence>
<accession>A0A9D2RW42</accession>
<dbReference type="EMBL" id="DWYZ01000112">
    <property type="protein sequence ID" value="HJB28336.1"/>
    <property type="molecule type" value="Genomic_DNA"/>
</dbReference>
<feature type="compositionally biased region" description="Basic and acidic residues" evidence="1">
    <location>
        <begin position="74"/>
        <end position="83"/>
    </location>
</feature>
<gene>
    <name evidence="2" type="ORF">IAA06_06035</name>
</gene>
<comment type="caution">
    <text evidence="2">The sequence shown here is derived from an EMBL/GenBank/DDBJ whole genome shotgun (WGS) entry which is preliminary data.</text>
</comment>
<dbReference type="Proteomes" id="UP000823842">
    <property type="component" value="Unassembled WGS sequence"/>
</dbReference>
<name>A0A9D2RW42_9FIRM</name>
<dbReference type="AlphaFoldDB" id="A0A9D2RW42"/>